<dbReference type="GO" id="GO:0016301">
    <property type="term" value="F:kinase activity"/>
    <property type="evidence" value="ECO:0007669"/>
    <property type="project" value="UniProtKB-KW"/>
</dbReference>
<dbReference type="STRING" id="745368.SAMN02745178_02747"/>
<dbReference type="Proteomes" id="UP000190286">
    <property type="component" value="Unassembled WGS sequence"/>
</dbReference>
<protein>
    <submittedName>
        <fullName evidence="2">Sugar kinase of the NBD/HSP70 family, may contain an N-terminal HTH domain</fullName>
    </submittedName>
</protein>
<evidence type="ECO:0000313" key="3">
    <source>
        <dbReference type="Proteomes" id="UP000190286"/>
    </source>
</evidence>
<gene>
    <name evidence="2" type="ORF">SAMN02745178_02747</name>
</gene>
<keyword evidence="2" id="KW-0418">Kinase</keyword>
<keyword evidence="2" id="KW-0808">Transferase</keyword>
<dbReference type="GeneID" id="93339169"/>
<name>A0A1T4Y4T9_9FIRM</name>
<dbReference type="RefSeq" id="WP_159447063.1">
    <property type="nucleotide sequence ID" value="NZ_FUYF01000036.1"/>
</dbReference>
<dbReference type="OrthoDB" id="9810372at2"/>
<dbReference type="Pfam" id="PF00480">
    <property type="entry name" value="ROK"/>
    <property type="match status" value="1"/>
</dbReference>
<dbReference type="PANTHER" id="PTHR18964:SF170">
    <property type="entry name" value="SUGAR KINASE"/>
    <property type="match status" value="1"/>
</dbReference>
<dbReference type="CDD" id="cd24152">
    <property type="entry name" value="ASKHA_NBD_ROK-like"/>
    <property type="match status" value="1"/>
</dbReference>
<evidence type="ECO:0000256" key="1">
    <source>
        <dbReference type="ARBA" id="ARBA00006479"/>
    </source>
</evidence>
<proteinExistence type="inferred from homology"/>
<comment type="similarity">
    <text evidence="1">Belongs to the ROK (NagC/XylR) family.</text>
</comment>
<accession>A0A1T4Y4T9</accession>
<keyword evidence="3" id="KW-1185">Reference proteome</keyword>
<sequence length="299" mass="33067">MEKYLAIDVGGTNIKYGLVTEEAVILEQGSLPTPKNGANDFLKIIEHIFEKYKSETHTIVMSAPGSYNAKEKTYFIGGSLRYMSDINITKLIKERMDCNFSIENDAKCAALAELWKGSMKSVKNGLVITLGTGIGGSVIIDGKLYRGSSCYAGELSGISTNWTEAYTTKTIWSKYQSTKILLQHYAQEKGCTDEPVTGQEFFENVINGEPTACLVLDKFCTNLATGLFSLQLILDVQKISIGGGISKQPILIEKINQKMQSIYETYPYIHTTKPEICACTFGNDANLIGALYHYTYEVD</sequence>
<organism evidence="2 3">
    <name type="scientific">Gemmiger formicilis</name>
    <dbReference type="NCBI Taxonomy" id="745368"/>
    <lineage>
        <taxon>Bacteria</taxon>
        <taxon>Bacillati</taxon>
        <taxon>Bacillota</taxon>
        <taxon>Clostridia</taxon>
        <taxon>Eubacteriales</taxon>
        <taxon>Gemmiger</taxon>
    </lineage>
</organism>
<dbReference type="InterPro" id="IPR043129">
    <property type="entry name" value="ATPase_NBD"/>
</dbReference>
<dbReference type="PANTHER" id="PTHR18964">
    <property type="entry name" value="ROK (REPRESSOR, ORF, KINASE) FAMILY"/>
    <property type="match status" value="1"/>
</dbReference>
<dbReference type="InterPro" id="IPR000600">
    <property type="entry name" value="ROK"/>
</dbReference>
<dbReference type="EMBL" id="FUYF01000036">
    <property type="protein sequence ID" value="SKA96834.1"/>
    <property type="molecule type" value="Genomic_DNA"/>
</dbReference>
<dbReference type="SUPFAM" id="SSF53067">
    <property type="entry name" value="Actin-like ATPase domain"/>
    <property type="match status" value="1"/>
</dbReference>
<reference evidence="2 3" key="1">
    <citation type="submission" date="2017-02" db="EMBL/GenBank/DDBJ databases">
        <authorList>
            <person name="Peterson S.W."/>
        </authorList>
    </citation>
    <scope>NUCLEOTIDE SEQUENCE [LARGE SCALE GENOMIC DNA]</scope>
    <source>
        <strain evidence="2 3">ATCC 27749</strain>
    </source>
</reference>
<dbReference type="Gene3D" id="3.30.420.40">
    <property type="match status" value="2"/>
</dbReference>
<dbReference type="AlphaFoldDB" id="A0A1T4Y4T9"/>
<evidence type="ECO:0000313" key="2">
    <source>
        <dbReference type="EMBL" id="SKA96834.1"/>
    </source>
</evidence>